<organism evidence="3 4">
    <name type="scientific">Liparis tanakae</name>
    <name type="common">Tanaka's snailfish</name>
    <dbReference type="NCBI Taxonomy" id="230148"/>
    <lineage>
        <taxon>Eukaryota</taxon>
        <taxon>Metazoa</taxon>
        <taxon>Chordata</taxon>
        <taxon>Craniata</taxon>
        <taxon>Vertebrata</taxon>
        <taxon>Euteleostomi</taxon>
        <taxon>Actinopterygii</taxon>
        <taxon>Neopterygii</taxon>
        <taxon>Teleostei</taxon>
        <taxon>Neoteleostei</taxon>
        <taxon>Acanthomorphata</taxon>
        <taxon>Eupercaria</taxon>
        <taxon>Perciformes</taxon>
        <taxon>Cottioidei</taxon>
        <taxon>Cottales</taxon>
        <taxon>Liparidae</taxon>
        <taxon>Liparis</taxon>
    </lineage>
</organism>
<proteinExistence type="predicted"/>
<evidence type="ECO:0000313" key="3">
    <source>
        <dbReference type="EMBL" id="TNN87010.1"/>
    </source>
</evidence>
<feature type="chain" id="PRO_5021216671" evidence="2">
    <location>
        <begin position="19"/>
        <end position="135"/>
    </location>
</feature>
<evidence type="ECO:0000256" key="1">
    <source>
        <dbReference type="SAM" id="MobiDB-lite"/>
    </source>
</evidence>
<name>A0A4Z2JA72_9TELE</name>
<feature type="region of interest" description="Disordered" evidence="1">
    <location>
        <begin position="116"/>
        <end position="135"/>
    </location>
</feature>
<reference evidence="3 4" key="1">
    <citation type="submission" date="2019-03" db="EMBL/GenBank/DDBJ databases">
        <title>First draft genome of Liparis tanakae, snailfish: a comprehensive survey of snailfish specific genes.</title>
        <authorList>
            <person name="Kim W."/>
            <person name="Song I."/>
            <person name="Jeong J.-H."/>
            <person name="Kim D."/>
            <person name="Kim S."/>
            <person name="Ryu S."/>
            <person name="Song J.Y."/>
            <person name="Lee S.K."/>
        </authorList>
    </citation>
    <scope>NUCLEOTIDE SEQUENCE [LARGE SCALE GENOMIC DNA]</scope>
    <source>
        <tissue evidence="3">Muscle</tissue>
    </source>
</reference>
<dbReference type="AlphaFoldDB" id="A0A4Z2JA72"/>
<evidence type="ECO:0000256" key="2">
    <source>
        <dbReference type="SAM" id="SignalP"/>
    </source>
</evidence>
<dbReference type="EMBL" id="SRLO01000012">
    <property type="protein sequence ID" value="TNN87010.1"/>
    <property type="molecule type" value="Genomic_DNA"/>
</dbReference>
<gene>
    <name evidence="3" type="ORF">EYF80_002765</name>
</gene>
<keyword evidence="4" id="KW-1185">Reference proteome</keyword>
<keyword evidence="2" id="KW-0732">Signal</keyword>
<feature type="signal peptide" evidence="2">
    <location>
        <begin position="1"/>
        <end position="18"/>
    </location>
</feature>
<protein>
    <submittedName>
        <fullName evidence="3">Uncharacterized protein</fullName>
    </submittedName>
</protein>
<sequence length="135" mass="14887">MWLNSVCLFLHLLSSCYRKHDRLVHGGRSSCATPRRLKAARLPDLGEQMQRIEGAENKFPHTQEVDHLGDAKQRSNDQGSTAVINEAMAEAQWCVSELTSVVLKAAVPDGEQEDAIKAAPHSPGMYLPRIQPASL</sequence>
<comment type="caution">
    <text evidence="3">The sequence shown here is derived from an EMBL/GenBank/DDBJ whole genome shotgun (WGS) entry which is preliminary data.</text>
</comment>
<evidence type="ECO:0000313" key="4">
    <source>
        <dbReference type="Proteomes" id="UP000314294"/>
    </source>
</evidence>
<accession>A0A4Z2JA72</accession>
<dbReference type="Proteomes" id="UP000314294">
    <property type="component" value="Unassembled WGS sequence"/>
</dbReference>